<name>A0A927IHS9_9BACT</name>
<evidence type="ECO:0000256" key="1">
    <source>
        <dbReference type="SAM" id="Phobius"/>
    </source>
</evidence>
<feature type="transmembrane region" description="Helical" evidence="1">
    <location>
        <begin position="6"/>
        <end position="31"/>
    </location>
</feature>
<feature type="transmembrane region" description="Helical" evidence="1">
    <location>
        <begin position="89"/>
        <end position="110"/>
    </location>
</feature>
<dbReference type="InterPro" id="IPR008457">
    <property type="entry name" value="Cu-R_CopD_dom"/>
</dbReference>
<keyword evidence="4" id="KW-1185">Reference proteome</keyword>
<keyword evidence="1" id="KW-0472">Membrane</keyword>
<reference evidence="3" key="1">
    <citation type="submission" date="2020-09" db="EMBL/GenBank/DDBJ databases">
        <title>Pelagicoccus enzymogenes sp. nov. with an EPS production, isolated from marine sediment.</title>
        <authorList>
            <person name="Feng X."/>
        </authorList>
    </citation>
    <scope>NUCLEOTIDE SEQUENCE</scope>
    <source>
        <strain evidence="3">NFK12</strain>
    </source>
</reference>
<protein>
    <submittedName>
        <fullName evidence="3">CopD family protein</fullName>
    </submittedName>
</protein>
<dbReference type="RefSeq" id="WP_191616900.1">
    <property type="nucleotide sequence ID" value="NZ_JACYFG010000013.1"/>
</dbReference>
<dbReference type="AlphaFoldDB" id="A0A927IHS9"/>
<gene>
    <name evidence="3" type="ORF">IEN85_09750</name>
</gene>
<dbReference type="EMBL" id="JACYFG010000013">
    <property type="protein sequence ID" value="MBD5779775.1"/>
    <property type="molecule type" value="Genomic_DNA"/>
</dbReference>
<proteinExistence type="predicted"/>
<dbReference type="Proteomes" id="UP000622317">
    <property type="component" value="Unassembled WGS sequence"/>
</dbReference>
<keyword evidence="1" id="KW-1133">Transmembrane helix</keyword>
<feature type="domain" description="Copper resistance protein D" evidence="2">
    <location>
        <begin position="47"/>
        <end position="140"/>
    </location>
</feature>
<accession>A0A927IHS9</accession>
<feature type="transmembrane region" description="Helical" evidence="1">
    <location>
        <begin position="122"/>
        <end position="147"/>
    </location>
</feature>
<organism evidence="3 4">
    <name type="scientific">Pelagicoccus enzymogenes</name>
    <dbReference type="NCBI Taxonomy" id="2773457"/>
    <lineage>
        <taxon>Bacteria</taxon>
        <taxon>Pseudomonadati</taxon>
        <taxon>Verrucomicrobiota</taxon>
        <taxon>Opitutia</taxon>
        <taxon>Puniceicoccales</taxon>
        <taxon>Pelagicoccaceae</taxon>
        <taxon>Pelagicoccus</taxon>
    </lineage>
</organism>
<evidence type="ECO:0000313" key="4">
    <source>
        <dbReference type="Proteomes" id="UP000622317"/>
    </source>
</evidence>
<sequence length="149" mass="16519">MNLYGLLIVLHLLGASVWVGGHLVLACSVLPKALRTRDADAVRRYEEGYERVGIPALIVQVFTGIWLSYMKLPDPSMWFDFSNPVGRLIGIKLILLAATIGLALDARLRIIPKLKNDNLVSLAWHIVPVTLVAVLFLVVGASFRIGWLY</sequence>
<evidence type="ECO:0000313" key="3">
    <source>
        <dbReference type="EMBL" id="MBD5779775.1"/>
    </source>
</evidence>
<dbReference type="Pfam" id="PF05425">
    <property type="entry name" value="CopD"/>
    <property type="match status" value="1"/>
</dbReference>
<feature type="transmembrane region" description="Helical" evidence="1">
    <location>
        <begin position="52"/>
        <end position="69"/>
    </location>
</feature>
<evidence type="ECO:0000259" key="2">
    <source>
        <dbReference type="Pfam" id="PF05425"/>
    </source>
</evidence>
<comment type="caution">
    <text evidence="3">The sequence shown here is derived from an EMBL/GenBank/DDBJ whole genome shotgun (WGS) entry which is preliminary data.</text>
</comment>
<dbReference type="GO" id="GO:0016020">
    <property type="term" value="C:membrane"/>
    <property type="evidence" value="ECO:0007669"/>
    <property type="project" value="InterPro"/>
</dbReference>
<keyword evidence="1" id="KW-0812">Transmembrane</keyword>